<dbReference type="Proteomes" id="UP000318297">
    <property type="component" value="Unassembled WGS sequence"/>
</dbReference>
<comment type="caution">
    <text evidence="6">The sequence shown here is derived from an EMBL/GenBank/DDBJ whole genome shotgun (WGS) entry which is preliminary data.</text>
</comment>
<evidence type="ECO:0000256" key="1">
    <source>
        <dbReference type="ARBA" id="ARBA00004141"/>
    </source>
</evidence>
<evidence type="ECO:0000256" key="4">
    <source>
        <dbReference type="ARBA" id="ARBA00023136"/>
    </source>
</evidence>
<evidence type="ECO:0000256" key="5">
    <source>
        <dbReference type="SAM" id="Phobius"/>
    </source>
</evidence>
<dbReference type="OrthoDB" id="151222at2"/>
<dbReference type="EMBL" id="VIVQ01000003">
    <property type="protein sequence ID" value="TWE09244.1"/>
    <property type="molecule type" value="Genomic_DNA"/>
</dbReference>
<keyword evidence="4 5" id="KW-0472">Membrane</keyword>
<name>A0A561E0X3_9MICO</name>
<keyword evidence="2 5" id="KW-0812">Transmembrane</keyword>
<dbReference type="GO" id="GO:0022857">
    <property type="term" value="F:transmembrane transporter activity"/>
    <property type="evidence" value="ECO:0007669"/>
    <property type="project" value="InterPro"/>
</dbReference>
<feature type="transmembrane region" description="Helical" evidence="5">
    <location>
        <begin position="242"/>
        <end position="263"/>
    </location>
</feature>
<feature type="transmembrane region" description="Helical" evidence="5">
    <location>
        <begin position="53"/>
        <end position="72"/>
    </location>
</feature>
<evidence type="ECO:0000256" key="3">
    <source>
        <dbReference type="ARBA" id="ARBA00022989"/>
    </source>
</evidence>
<evidence type="ECO:0000256" key="2">
    <source>
        <dbReference type="ARBA" id="ARBA00022692"/>
    </source>
</evidence>
<evidence type="ECO:0000313" key="7">
    <source>
        <dbReference type="Proteomes" id="UP000318297"/>
    </source>
</evidence>
<dbReference type="RefSeq" id="WP_145229754.1">
    <property type="nucleotide sequence ID" value="NZ_VIVQ01000003.1"/>
</dbReference>
<organism evidence="6 7">
    <name type="scientific">Rudaeicoccus suwonensis</name>
    <dbReference type="NCBI Taxonomy" id="657409"/>
    <lineage>
        <taxon>Bacteria</taxon>
        <taxon>Bacillati</taxon>
        <taxon>Actinomycetota</taxon>
        <taxon>Actinomycetes</taxon>
        <taxon>Micrococcales</taxon>
        <taxon>Dermacoccaceae</taxon>
        <taxon>Rudaeicoccus</taxon>
    </lineage>
</organism>
<dbReference type="AlphaFoldDB" id="A0A561E0X3"/>
<protein>
    <submittedName>
        <fullName evidence="6">Putative MFS family arabinose efflux permease</fullName>
    </submittedName>
</protein>
<feature type="transmembrane region" description="Helical" evidence="5">
    <location>
        <begin position="84"/>
        <end position="100"/>
    </location>
</feature>
<feature type="transmembrane region" description="Helical" evidence="5">
    <location>
        <begin position="106"/>
        <end position="125"/>
    </location>
</feature>
<dbReference type="PANTHER" id="PTHR23514:SF13">
    <property type="entry name" value="INNER MEMBRANE PROTEIN YBJJ"/>
    <property type="match status" value="1"/>
</dbReference>
<dbReference type="InterPro" id="IPR051788">
    <property type="entry name" value="MFS_Transporter"/>
</dbReference>
<keyword evidence="3 5" id="KW-1133">Transmembrane helix</keyword>
<feature type="transmembrane region" description="Helical" evidence="5">
    <location>
        <begin position="202"/>
        <end position="222"/>
    </location>
</feature>
<feature type="transmembrane region" description="Helical" evidence="5">
    <location>
        <begin position="146"/>
        <end position="163"/>
    </location>
</feature>
<feature type="transmembrane region" description="Helical" evidence="5">
    <location>
        <begin position="300"/>
        <end position="325"/>
    </location>
</feature>
<dbReference type="InterPro" id="IPR036259">
    <property type="entry name" value="MFS_trans_sf"/>
</dbReference>
<dbReference type="Gene3D" id="1.20.1250.20">
    <property type="entry name" value="MFS general substrate transporter like domains"/>
    <property type="match status" value="2"/>
</dbReference>
<dbReference type="Pfam" id="PF07690">
    <property type="entry name" value="MFS_1"/>
    <property type="match status" value="1"/>
</dbReference>
<feature type="transmembrane region" description="Helical" evidence="5">
    <location>
        <begin position="21"/>
        <end position="41"/>
    </location>
</feature>
<proteinExistence type="predicted"/>
<dbReference type="GO" id="GO:0016020">
    <property type="term" value="C:membrane"/>
    <property type="evidence" value="ECO:0007669"/>
    <property type="project" value="UniProtKB-SubCell"/>
</dbReference>
<dbReference type="InterPro" id="IPR011701">
    <property type="entry name" value="MFS"/>
</dbReference>
<comment type="subcellular location">
    <subcellularLocation>
        <location evidence="1">Membrane</location>
        <topology evidence="1">Multi-pass membrane protein</topology>
    </subcellularLocation>
</comment>
<accession>A0A561E0X3</accession>
<dbReference type="SUPFAM" id="SSF103473">
    <property type="entry name" value="MFS general substrate transporter"/>
    <property type="match status" value="1"/>
</dbReference>
<reference evidence="6 7" key="1">
    <citation type="submission" date="2019-06" db="EMBL/GenBank/DDBJ databases">
        <title>Sequencing the genomes of 1000 actinobacteria strains.</title>
        <authorList>
            <person name="Klenk H.-P."/>
        </authorList>
    </citation>
    <scope>NUCLEOTIDE SEQUENCE [LARGE SCALE GENOMIC DNA]</scope>
    <source>
        <strain evidence="6 7">DSM 19560</strain>
    </source>
</reference>
<feature type="transmembrane region" description="Helical" evidence="5">
    <location>
        <begin position="275"/>
        <end position="294"/>
    </location>
</feature>
<keyword evidence="7" id="KW-1185">Reference proteome</keyword>
<dbReference type="PANTHER" id="PTHR23514">
    <property type="entry name" value="BYPASS OF STOP CODON PROTEIN 6"/>
    <property type="match status" value="1"/>
</dbReference>
<evidence type="ECO:0000313" key="6">
    <source>
        <dbReference type="EMBL" id="TWE09244.1"/>
    </source>
</evidence>
<gene>
    <name evidence="6" type="ORF">BKA23_2944</name>
</gene>
<sequence>MGTTAEPATDGPERSYSATRWAIAGAYFAQGCVFLSLTTRLPKFQKHWGISELGLTGIMLLIVLLAGAGSFIAETIAPRRGSALSLRIGLLLVTASLLITGPAPDVPVLLAGMAVYGVALGMVDASSNMQAVSLEHRIGRPILPSFYGAWTAGGIAGTLLTLATPHLSVAAVSMPLAVLPLVVAFGPLLLARGVVQPAGGDLGIPWRQILLVGAACVVFYMVDTAATTWGSVYFDHTLHSPSGLVALAALPYLCASLFTRVAGDRLADHFGAPTLLRVGAVVALIGLAVIVAAPDWPIGVAGFLVLGSGIAVVAPLSFSAAGVLARDGAGDDPSVIQPRVDAVIARFNQFNYVGALLGAVLTGAIGTGSLRVAFAVPAILVLALFPLAKAFRRPAEPPAEPAAYSTPRQQ</sequence>
<feature type="transmembrane region" description="Helical" evidence="5">
    <location>
        <begin position="346"/>
        <end position="366"/>
    </location>
</feature>
<feature type="transmembrane region" description="Helical" evidence="5">
    <location>
        <begin position="169"/>
        <end position="190"/>
    </location>
</feature>